<feature type="domain" description="DUF4347" evidence="2">
    <location>
        <begin position="102"/>
        <end position="267"/>
    </location>
</feature>
<dbReference type="Pfam" id="PF14252">
    <property type="entry name" value="DUF4347"/>
    <property type="match status" value="1"/>
</dbReference>
<dbReference type="PANTHER" id="PTHR31149">
    <property type="entry name" value="EXPRESSED PROTEIN"/>
    <property type="match status" value="1"/>
</dbReference>
<name>A0A430KT83_9GAMM</name>
<dbReference type="NCBIfam" id="NF012209">
    <property type="entry name" value="LEPR-8K"/>
    <property type="match status" value="1"/>
</dbReference>
<evidence type="ECO:0000313" key="3">
    <source>
        <dbReference type="EMBL" id="RTE66722.1"/>
    </source>
</evidence>
<reference evidence="3 4" key="1">
    <citation type="submission" date="2018-11" db="EMBL/GenBank/DDBJ databases">
        <title>The draft genome sequence of Amphritea opalescens ANRC-JH13T.</title>
        <authorList>
            <person name="Fang Z."/>
            <person name="Zhang Y."/>
            <person name="Han X."/>
        </authorList>
    </citation>
    <scope>NUCLEOTIDE SEQUENCE [LARGE SCALE GENOMIC DNA]</scope>
    <source>
        <strain evidence="3 4">ANRC-JH13</strain>
    </source>
</reference>
<evidence type="ECO:0000256" key="1">
    <source>
        <dbReference type="SAM" id="MobiDB-lite"/>
    </source>
</evidence>
<keyword evidence="4" id="KW-1185">Reference proteome</keyword>
<dbReference type="OrthoDB" id="6089850at2"/>
<dbReference type="InterPro" id="IPR053786">
    <property type="entry name" value="LEPRxLL_CS"/>
</dbReference>
<feature type="region of interest" description="Disordered" evidence="1">
    <location>
        <begin position="1631"/>
        <end position="1678"/>
    </location>
</feature>
<dbReference type="PANTHER" id="PTHR31149:SF11">
    <property type="entry name" value="187-KDA MICROTUBULE-ASSOCIATED PROTEIN AIR9"/>
    <property type="match status" value="1"/>
</dbReference>
<dbReference type="Gene3D" id="2.60.40.2700">
    <property type="match status" value="9"/>
</dbReference>
<sequence>MSELRMNKAPAMLLLEKAEPRLLLSADPVTSVLSVAMDFSDDIDSDTLVNLDQLVMTDFPDNTPAVDMLTQSDIEYPQSLSPDVGLTGPENGLNASTSVSELIIVDSRVTDTATLLESISPNSQNALTIFINPDHDGVDSITAALNGYSGIQTIHLISHGADGALQLGNSTLNSDTLGQYSDQLNLWGNSLTDTADILIYGCNVAQSAEGEAFVQALSSLTTADIAASDDLTGDALLSGDWQLEYQVGEVDTVTPINLASEAWSGVLASNLWFSTEGDVDSIPQPITWNDTDIVNFEPISFLGLGGFGTSTGGSIEVTGFDIESFIDDEDTNIDAIHHVTTDISIGTGTPIELKAGDILLSLADDQTLDSSDSSSLEVEKEDVFFFRPDTVGDYSKGTFSLLFTNPSDKDITGITLVEETTVVGDTSLQAGSFLFTVDDDGSNDHGIHIFNPGDLSADARDGTVKTLIDGTEEILAGHDLFKDKLTGIELVENDYLVGGVNLEAGTILITLDGDHGVSADNVVSGERQDVFALNMSSTTINASLFFDGSDIGLEESSDSLDAISFYDFQGAANSAPTGGVSIVGAATEDQVLTVDVSSLSDDDGLGTLSYQWQRDGNTIAGATANQYQLDDIDVGTSISVVVSYMDGGGTDEVVVSAGTAAVEAVNDPISGLPQVNGVSEENQQLTANTTGISDVDGLSNSFSYQWQRSLDGANWNDINGATEVNYTLGNADVGQYMRVVVNITDDQGFDEGPLVSSAVGMVSAVNDPITGLPLVSGTAEEDQTLTANTSGISDADGLSNSFSYQWQRSTDGAIWNDVSGATGVNYTLDDADVGQYLRVAVSITDDQGFAEGPLISSATAAIGAVNDPILGLPLISGSAVEDQTLTADTSGISDVDGLSNSFSYQWQRSADGASWSDLAGATGVNYTLDDADVGQYLRVAVSITDDQGFAEGPLVSSATAAIGAVNDPISGLPLISGSAEEDQTLTVDTSGINDVDGLSNSFNYQWQRSADGTNWSDLAGATNATYTLDDADVDQYLRVAVSITDDQGFAEGPLFSSATAAIGAVNDPIAGLPLINGAAEEDQTLTADTSGISDVDGLSNSFSYQWQRSTDGANWSDLAGATNATYTLDDADVGQYLRVAVSITDDQSFDEGPLISSATAAIGAVNDPIVGLPLISGSSEEDQTLTADTSGISDVDGLSNSFNYQWQRSADGANWSDLGGATAATYTLDDADVGQYLRVAVSITDDQNFDEGPLISSATAAIGAVNDPIAGLPTVSGTAEEDQTLTADTSGISDVDGLSNSFNYQWQRSADGANWSDLAGATNATYTLDDADVGQYLRVAVSITDDQGFAEGPLISSATDVIIAMNSPYEGDLVISGNVAVGEVLTLDDTITDADGITAKTYQWYRNGVVISGATGQNYVLTAADVGKEVYVTARYIDLEGRTESVTSNMVFFSVPEVESVAVVTSELEVEASEAPEVVVAAATDVIKSIESAIVPLDSTSAIAPSEATQFVIDAANNEREQFGVTPLNKAIAQEVNTLRFQSVLNTMTQPLALQHFDQFMSGIDQLQTETEEQHALQTMMMGGGIAVSSGLSVGYVIWLARSGVLLSTVLTSLPAWRFIDPLPILSKASSATGYAAEDSEQPDESLSSMVEGGEDSDEEHTDEESDEDDDTDKRDRP</sequence>
<protein>
    <submittedName>
        <fullName evidence="3">DUF4347 domain-containing protein</fullName>
    </submittedName>
</protein>
<feature type="compositionally biased region" description="Acidic residues" evidence="1">
    <location>
        <begin position="1653"/>
        <end position="1671"/>
    </location>
</feature>
<proteinExistence type="predicted"/>
<gene>
    <name evidence="3" type="ORF">EH243_06490</name>
</gene>
<dbReference type="EMBL" id="RQXW01000004">
    <property type="protein sequence ID" value="RTE66722.1"/>
    <property type="molecule type" value="Genomic_DNA"/>
</dbReference>
<comment type="caution">
    <text evidence="3">The sequence shown here is derived from an EMBL/GenBank/DDBJ whole genome shotgun (WGS) entry which is preliminary data.</text>
</comment>
<evidence type="ECO:0000259" key="2">
    <source>
        <dbReference type="Pfam" id="PF14252"/>
    </source>
</evidence>
<evidence type="ECO:0000313" key="4">
    <source>
        <dbReference type="Proteomes" id="UP000283087"/>
    </source>
</evidence>
<dbReference type="RefSeq" id="WP_126157825.1">
    <property type="nucleotide sequence ID" value="NZ_RQXW01000004.1"/>
</dbReference>
<organism evidence="3 4">
    <name type="scientific">Amphritea opalescens</name>
    <dbReference type="NCBI Taxonomy" id="2490544"/>
    <lineage>
        <taxon>Bacteria</taxon>
        <taxon>Pseudomonadati</taxon>
        <taxon>Pseudomonadota</taxon>
        <taxon>Gammaproteobacteria</taxon>
        <taxon>Oceanospirillales</taxon>
        <taxon>Oceanospirillaceae</taxon>
        <taxon>Amphritea</taxon>
    </lineage>
</organism>
<dbReference type="InterPro" id="IPR025592">
    <property type="entry name" value="DUF4347"/>
</dbReference>
<accession>A0A430KT83</accession>
<dbReference type="Proteomes" id="UP000283087">
    <property type="component" value="Unassembled WGS sequence"/>
</dbReference>